<sequence>MMRVAVWCPQSDFSRRPSINLDYNFTTPVAPRPITVVDHQGDAIGAATPLFASTLSGPSEYIKRGTDETEEDYLDQESLTDIISKGNFVKDNMDIVKIIGSTDHLNLARLVEHCVEKS</sequence>
<dbReference type="Proteomes" id="UP000593564">
    <property type="component" value="Unassembled WGS sequence"/>
</dbReference>
<gene>
    <name evidence="1" type="ORF">HYC85_015155</name>
</gene>
<keyword evidence="2" id="KW-1185">Reference proteome</keyword>
<comment type="caution">
    <text evidence="1">The sequence shown here is derived from an EMBL/GenBank/DDBJ whole genome shotgun (WGS) entry which is preliminary data.</text>
</comment>
<accession>A0A7J7HBJ5</accession>
<evidence type="ECO:0000313" key="1">
    <source>
        <dbReference type="EMBL" id="KAF5949198.1"/>
    </source>
</evidence>
<dbReference type="AlphaFoldDB" id="A0A7J7HBJ5"/>
<proteinExistence type="predicted"/>
<reference evidence="2" key="1">
    <citation type="journal article" date="2020" name="Nat. Commun.">
        <title>Genome assembly of wild tea tree DASZ reveals pedigree and selection history of tea varieties.</title>
        <authorList>
            <person name="Zhang W."/>
            <person name="Zhang Y."/>
            <person name="Qiu H."/>
            <person name="Guo Y."/>
            <person name="Wan H."/>
            <person name="Zhang X."/>
            <person name="Scossa F."/>
            <person name="Alseekh S."/>
            <person name="Zhang Q."/>
            <person name="Wang P."/>
            <person name="Xu L."/>
            <person name="Schmidt M.H."/>
            <person name="Jia X."/>
            <person name="Li D."/>
            <person name="Zhu A."/>
            <person name="Guo F."/>
            <person name="Chen W."/>
            <person name="Ni D."/>
            <person name="Usadel B."/>
            <person name="Fernie A.R."/>
            <person name="Wen W."/>
        </authorList>
    </citation>
    <scope>NUCLEOTIDE SEQUENCE [LARGE SCALE GENOMIC DNA]</scope>
    <source>
        <strain evidence="2">cv. G240</strain>
    </source>
</reference>
<organism evidence="1 2">
    <name type="scientific">Camellia sinensis</name>
    <name type="common">Tea plant</name>
    <name type="synonym">Thea sinensis</name>
    <dbReference type="NCBI Taxonomy" id="4442"/>
    <lineage>
        <taxon>Eukaryota</taxon>
        <taxon>Viridiplantae</taxon>
        <taxon>Streptophyta</taxon>
        <taxon>Embryophyta</taxon>
        <taxon>Tracheophyta</taxon>
        <taxon>Spermatophyta</taxon>
        <taxon>Magnoliopsida</taxon>
        <taxon>eudicotyledons</taxon>
        <taxon>Gunneridae</taxon>
        <taxon>Pentapetalae</taxon>
        <taxon>asterids</taxon>
        <taxon>Ericales</taxon>
        <taxon>Theaceae</taxon>
        <taxon>Camellia</taxon>
    </lineage>
</organism>
<name>A0A7J7HBJ5_CAMSI</name>
<evidence type="ECO:0000313" key="2">
    <source>
        <dbReference type="Proteomes" id="UP000593564"/>
    </source>
</evidence>
<protein>
    <submittedName>
        <fullName evidence="1">Uncharacterized protein</fullName>
    </submittedName>
</protein>
<reference evidence="1 2" key="2">
    <citation type="submission" date="2020-07" db="EMBL/GenBank/DDBJ databases">
        <title>Genome assembly of wild tea tree DASZ reveals pedigree and selection history of tea varieties.</title>
        <authorList>
            <person name="Zhang W."/>
        </authorList>
    </citation>
    <scope>NUCLEOTIDE SEQUENCE [LARGE SCALE GENOMIC DNA]</scope>
    <source>
        <strain evidence="2">cv. G240</strain>
        <tissue evidence="1">Leaf</tissue>
    </source>
</reference>
<dbReference type="EMBL" id="JACBKZ010000006">
    <property type="protein sequence ID" value="KAF5949198.1"/>
    <property type="molecule type" value="Genomic_DNA"/>
</dbReference>